<reference evidence="3" key="1">
    <citation type="submission" date="2015-01" db="EMBL/GenBank/DDBJ databases">
        <authorList>
            <person name="Aksoy S."/>
            <person name="Warren W."/>
            <person name="Wilson R.K."/>
        </authorList>
    </citation>
    <scope>NUCLEOTIDE SEQUENCE [LARGE SCALE GENOMIC DNA]</scope>
    <source>
        <strain evidence="3">IAEA</strain>
    </source>
</reference>
<dbReference type="EnsemblMetazoa" id="GPPI025865-RA">
    <property type="protein sequence ID" value="GPPI025865-PA"/>
    <property type="gene ID" value="GPPI025865"/>
</dbReference>
<dbReference type="EMBL" id="JXJN01012068">
    <property type="status" value="NOT_ANNOTATED_CDS"/>
    <property type="molecule type" value="Genomic_DNA"/>
</dbReference>
<name>A0A1B0BCN0_9MUSC</name>
<dbReference type="STRING" id="67801.A0A1B0BCN0"/>
<keyword evidence="3" id="KW-1185">Reference proteome</keyword>
<evidence type="ECO:0000313" key="3">
    <source>
        <dbReference type="Proteomes" id="UP000092460"/>
    </source>
</evidence>
<dbReference type="SUPFAM" id="SSF53067">
    <property type="entry name" value="Actin-like ATPase domain"/>
    <property type="match status" value="1"/>
</dbReference>
<protein>
    <submittedName>
        <fullName evidence="2">Uncharacterized protein</fullName>
    </submittedName>
</protein>
<sequence length="322" mass="37341">MLCNKILVIGNISYKCRGRSQNHGRISGRIQMAIPMANDQWFTKEEQTGDALNEILSQCYEVPAVSYGIDSMFSWHRNKHAHENNALILSLVYHTTHVMPISGGQLKYKHVRRLNLDGFEMASYLLRLLEMKYPAHLNAITLTCNESTFHNHNFIVCNYIEELNKWNTRRKVKEASKLKKPERKARRVNTIEKKNGASHSDTLSDNVVGNQPRSIKSYKPYSGVSLAHSLNDVERKHGELLQKKTFRSEKRQAIGKRHTLVSRERMRIISLLPSDEKRTDEFCKDDRDWDVHKKIGLENDGDSAIENEKLMEHENILKHHQT</sequence>
<dbReference type="InterPro" id="IPR043129">
    <property type="entry name" value="ATPase_NBD"/>
</dbReference>
<reference evidence="2" key="2">
    <citation type="submission" date="2020-05" db="UniProtKB">
        <authorList>
            <consortium name="EnsemblMetazoa"/>
        </authorList>
    </citation>
    <scope>IDENTIFICATION</scope>
    <source>
        <strain evidence="2">IAEA</strain>
    </source>
</reference>
<organism evidence="2 3">
    <name type="scientific">Glossina palpalis gambiensis</name>
    <dbReference type="NCBI Taxonomy" id="67801"/>
    <lineage>
        <taxon>Eukaryota</taxon>
        <taxon>Metazoa</taxon>
        <taxon>Ecdysozoa</taxon>
        <taxon>Arthropoda</taxon>
        <taxon>Hexapoda</taxon>
        <taxon>Insecta</taxon>
        <taxon>Pterygota</taxon>
        <taxon>Neoptera</taxon>
        <taxon>Endopterygota</taxon>
        <taxon>Diptera</taxon>
        <taxon>Brachycera</taxon>
        <taxon>Muscomorpha</taxon>
        <taxon>Hippoboscoidea</taxon>
        <taxon>Glossinidae</taxon>
        <taxon>Glossina</taxon>
    </lineage>
</organism>
<evidence type="ECO:0000313" key="2">
    <source>
        <dbReference type="EnsemblMetazoa" id="GPPI025865-PA"/>
    </source>
</evidence>
<dbReference type="Gene3D" id="3.30.420.40">
    <property type="match status" value="1"/>
</dbReference>
<feature type="region of interest" description="Disordered" evidence="1">
    <location>
        <begin position="173"/>
        <end position="209"/>
    </location>
</feature>
<accession>A0A1B0BCN0</accession>
<dbReference type="Proteomes" id="UP000092460">
    <property type="component" value="Unassembled WGS sequence"/>
</dbReference>
<proteinExistence type="predicted"/>
<dbReference type="VEuPathDB" id="VectorBase:GPPI025865"/>
<feature type="compositionally biased region" description="Polar residues" evidence="1">
    <location>
        <begin position="197"/>
        <end position="209"/>
    </location>
</feature>
<dbReference type="AlphaFoldDB" id="A0A1B0BCN0"/>
<evidence type="ECO:0000256" key="1">
    <source>
        <dbReference type="SAM" id="MobiDB-lite"/>
    </source>
</evidence>